<keyword evidence="2" id="KW-1185">Reference proteome</keyword>
<name>A0A9N8DGG7_9STRA</name>
<proteinExistence type="predicted"/>
<accession>A0A9N8DGG7</accession>
<evidence type="ECO:0000313" key="2">
    <source>
        <dbReference type="Proteomes" id="UP001153069"/>
    </source>
</evidence>
<evidence type="ECO:0000313" key="1">
    <source>
        <dbReference type="EMBL" id="CAB9500236.1"/>
    </source>
</evidence>
<reference evidence="1" key="1">
    <citation type="submission" date="2020-06" db="EMBL/GenBank/DDBJ databases">
        <authorList>
            <consortium name="Plant Systems Biology data submission"/>
        </authorList>
    </citation>
    <scope>NUCLEOTIDE SEQUENCE</scope>
    <source>
        <strain evidence="1">D6</strain>
    </source>
</reference>
<gene>
    <name evidence="1" type="ORF">SEMRO_79_G042701.1</name>
</gene>
<protein>
    <submittedName>
        <fullName evidence="1">Uncharacterized protein</fullName>
    </submittedName>
</protein>
<sequence length="138" mass="15655">MVQLGPMKNKYQKKQKFDFKSIQSSAAKLRSPPMVPSVGAVQWQHPIGCSRSGKEKALPKAQNILVHTSQIRVNCLEFETTYTNEGLSVPNRGHSTPWVSTKSATRKYRRFIQSHLNRKNSGTGRICPHHQPNYLLAR</sequence>
<organism evidence="1 2">
    <name type="scientific">Seminavis robusta</name>
    <dbReference type="NCBI Taxonomy" id="568900"/>
    <lineage>
        <taxon>Eukaryota</taxon>
        <taxon>Sar</taxon>
        <taxon>Stramenopiles</taxon>
        <taxon>Ochrophyta</taxon>
        <taxon>Bacillariophyta</taxon>
        <taxon>Bacillariophyceae</taxon>
        <taxon>Bacillariophycidae</taxon>
        <taxon>Naviculales</taxon>
        <taxon>Naviculaceae</taxon>
        <taxon>Seminavis</taxon>
    </lineage>
</organism>
<comment type="caution">
    <text evidence="1">The sequence shown here is derived from an EMBL/GenBank/DDBJ whole genome shotgun (WGS) entry which is preliminary data.</text>
</comment>
<dbReference type="Proteomes" id="UP001153069">
    <property type="component" value="Unassembled WGS sequence"/>
</dbReference>
<dbReference type="EMBL" id="CAICTM010000078">
    <property type="protein sequence ID" value="CAB9500236.1"/>
    <property type="molecule type" value="Genomic_DNA"/>
</dbReference>
<dbReference type="AlphaFoldDB" id="A0A9N8DGG7"/>